<proteinExistence type="predicted"/>
<gene>
    <name evidence="8" type="ORF">C8D85_1565</name>
</gene>
<feature type="transmembrane region" description="Helical" evidence="7">
    <location>
        <begin position="200"/>
        <end position="218"/>
    </location>
</feature>
<evidence type="ECO:0000256" key="1">
    <source>
        <dbReference type="ARBA" id="ARBA00004141"/>
    </source>
</evidence>
<reference evidence="8 9" key="1">
    <citation type="submission" date="2019-03" db="EMBL/GenBank/DDBJ databases">
        <title>Genomic Encyclopedia of Type Strains, Phase IV (KMG-IV): sequencing the most valuable type-strain genomes for metagenomic binning, comparative biology and taxonomic classification.</title>
        <authorList>
            <person name="Goeker M."/>
        </authorList>
    </citation>
    <scope>NUCLEOTIDE SEQUENCE [LARGE SCALE GENOMIC DNA]</scope>
    <source>
        <strain evidence="8 9">DSM 5604</strain>
    </source>
</reference>
<dbReference type="RefSeq" id="WP_133561340.1">
    <property type="nucleotide sequence ID" value="NZ_SNZA01000002.1"/>
</dbReference>
<feature type="transmembrane region" description="Helical" evidence="7">
    <location>
        <begin position="258"/>
        <end position="278"/>
    </location>
</feature>
<dbReference type="InterPro" id="IPR004776">
    <property type="entry name" value="Mem_transp_PIN-like"/>
</dbReference>
<comment type="caution">
    <text evidence="8">The sequence shown here is derived from an EMBL/GenBank/DDBJ whole genome shotgun (WGS) entry which is preliminary data.</text>
</comment>
<evidence type="ECO:0000256" key="6">
    <source>
        <dbReference type="ARBA" id="ARBA00023136"/>
    </source>
</evidence>
<evidence type="ECO:0000256" key="4">
    <source>
        <dbReference type="ARBA" id="ARBA00022692"/>
    </source>
</evidence>
<keyword evidence="4 7" id="KW-0812">Transmembrane</keyword>
<keyword evidence="6 7" id="KW-0472">Membrane</keyword>
<dbReference type="GO" id="GO:0055085">
    <property type="term" value="P:transmembrane transport"/>
    <property type="evidence" value="ECO:0007669"/>
    <property type="project" value="InterPro"/>
</dbReference>
<keyword evidence="2" id="KW-0813">Transport</keyword>
<feature type="transmembrane region" description="Helical" evidence="7">
    <location>
        <begin position="171"/>
        <end position="188"/>
    </location>
</feature>
<dbReference type="PANTHER" id="PTHR36838:SF4">
    <property type="entry name" value="AUXIN EFFLUX CARRIER FAMILY PROTEIN"/>
    <property type="match status" value="1"/>
</dbReference>
<feature type="transmembrane region" description="Helical" evidence="7">
    <location>
        <begin position="72"/>
        <end position="89"/>
    </location>
</feature>
<organism evidence="8 9">
    <name type="scientific">Marinomonas communis</name>
    <dbReference type="NCBI Taxonomy" id="28254"/>
    <lineage>
        <taxon>Bacteria</taxon>
        <taxon>Pseudomonadati</taxon>
        <taxon>Pseudomonadota</taxon>
        <taxon>Gammaproteobacteria</taxon>
        <taxon>Oceanospirillales</taxon>
        <taxon>Oceanospirillaceae</taxon>
        <taxon>Marinomonas</taxon>
    </lineage>
</organism>
<keyword evidence="5 7" id="KW-1133">Transmembrane helix</keyword>
<comment type="subcellular location">
    <subcellularLocation>
        <location evidence="1">Membrane</location>
        <topology evidence="1">Multi-pass membrane protein</topology>
    </subcellularLocation>
</comment>
<dbReference type="EMBL" id="SNZA01000002">
    <property type="protein sequence ID" value="TDR14032.1"/>
    <property type="molecule type" value="Genomic_DNA"/>
</dbReference>
<keyword evidence="9" id="KW-1185">Reference proteome</keyword>
<sequence length="313" mass="32788">MEASAFAAILDVSAPVLLLIVVGAFLRARHVIDDSFISSGSRFVFAVGMPTLLFFSMLGANPGSLMSWQMPVYFALGILLTFGFAWWLSGRLKMPDSERGVFIQIAFRGNTGVFSLALVVNMFGEEGVVIGGVLASITSVLFNILAEIALSRYQTNHDVSIKQLLGTIVRNPMIVGVVAGIVVNFVGLPIPSQVVTAGKYLGGVTLPLALLCIGGSLATSRFVLSKTVGVAIAIKVLISPIILTCGAALLGFSEHEQLYLFLFFGAPVAASAYVVSVAHGSDGKQTANAIATSTLLGSLVIVAIAPPLLAWLS</sequence>
<dbReference type="PANTHER" id="PTHR36838">
    <property type="entry name" value="AUXIN EFFLUX CARRIER FAMILY PROTEIN"/>
    <property type="match status" value="1"/>
</dbReference>
<feature type="transmembrane region" description="Helical" evidence="7">
    <location>
        <begin position="6"/>
        <end position="28"/>
    </location>
</feature>
<dbReference type="Proteomes" id="UP000295729">
    <property type="component" value="Unassembled WGS sequence"/>
</dbReference>
<feature type="transmembrane region" description="Helical" evidence="7">
    <location>
        <begin position="230"/>
        <end position="252"/>
    </location>
</feature>
<evidence type="ECO:0000256" key="2">
    <source>
        <dbReference type="ARBA" id="ARBA00022448"/>
    </source>
</evidence>
<feature type="transmembrane region" description="Helical" evidence="7">
    <location>
        <begin position="129"/>
        <end position="150"/>
    </location>
</feature>
<accession>A0A4R6X4Y3</accession>
<evidence type="ECO:0008006" key="10">
    <source>
        <dbReference type="Google" id="ProtNLM"/>
    </source>
</evidence>
<evidence type="ECO:0000256" key="5">
    <source>
        <dbReference type="ARBA" id="ARBA00022989"/>
    </source>
</evidence>
<evidence type="ECO:0000313" key="8">
    <source>
        <dbReference type="EMBL" id="TDR14032.1"/>
    </source>
</evidence>
<dbReference type="GO" id="GO:0016020">
    <property type="term" value="C:membrane"/>
    <property type="evidence" value="ECO:0007669"/>
    <property type="project" value="UniProtKB-SubCell"/>
</dbReference>
<evidence type="ECO:0000256" key="7">
    <source>
        <dbReference type="SAM" id="Phobius"/>
    </source>
</evidence>
<keyword evidence="3" id="KW-1003">Cell membrane</keyword>
<name>A0A4R6X4Y3_9GAMM</name>
<dbReference type="OrthoDB" id="9786439at2"/>
<protein>
    <recommendedName>
        <fullName evidence="10">AEC family transporter</fullName>
    </recommendedName>
</protein>
<dbReference type="AlphaFoldDB" id="A0A4R6X4Y3"/>
<evidence type="ECO:0000256" key="3">
    <source>
        <dbReference type="ARBA" id="ARBA00022475"/>
    </source>
</evidence>
<feature type="transmembrane region" description="Helical" evidence="7">
    <location>
        <begin position="40"/>
        <end position="60"/>
    </location>
</feature>
<dbReference type="Pfam" id="PF03547">
    <property type="entry name" value="Mem_trans"/>
    <property type="match status" value="1"/>
</dbReference>
<evidence type="ECO:0000313" key="9">
    <source>
        <dbReference type="Proteomes" id="UP000295729"/>
    </source>
</evidence>
<feature type="transmembrane region" description="Helical" evidence="7">
    <location>
        <begin position="290"/>
        <end position="312"/>
    </location>
</feature>